<dbReference type="AlphaFoldDB" id="A0A067NVR0"/>
<proteinExistence type="predicted"/>
<dbReference type="Gene3D" id="2.60.40.420">
    <property type="entry name" value="Cupredoxins - blue copper proteins"/>
    <property type="match status" value="1"/>
</dbReference>
<reference evidence="4" key="1">
    <citation type="journal article" date="2014" name="Proc. Natl. Acad. Sci. U.S.A.">
        <title>Extensive sampling of basidiomycete genomes demonstrates inadequacy of the white-rot/brown-rot paradigm for wood decay fungi.</title>
        <authorList>
            <person name="Riley R."/>
            <person name="Salamov A.A."/>
            <person name="Brown D.W."/>
            <person name="Nagy L.G."/>
            <person name="Floudas D."/>
            <person name="Held B.W."/>
            <person name="Levasseur A."/>
            <person name="Lombard V."/>
            <person name="Morin E."/>
            <person name="Otillar R."/>
            <person name="Lindquist E.A."/>
            <person name="Sun H."/>
            <person name="LaButti K.M."/>
            <person name="Schmutz J."/>
            <person name="Jabbour D."/>
            <person name="Luo H."/>
            <person name="Baker S.E."/>
            <person name="Pisabarro A.G."/>
            <person name="Walton J.D."/>
            <person name="Blanchette R.A."/>
            <person name="Henrissat B."/>
            <person name="Martin F."/>
            <person name="Cullen D."/>
            <person name="Hibbett D.S."/>
            <person name="Grigoriev I.V."/>
        </authorList>
    </citation>
    <scope>NUCLEOTIDE SEQUENCE [LARGE SCALE GENOMIC DNA]</scope>
    <source>
        <strain evidence="4">PC15</strain>
    </source>
</reference>
<sequence length="202" mass="21190">MTPFSAITALLAFVACVAAKDIWIQVGANKTNDATTVFQPQRVTAKLGDTVMFNFTNGNHSATQSTFSAPCVPAHDSNITINGFDSFFRDAGNGTAVTILAVPMLPENVNHTMWFYDRNSCGAGGVGVINNDENTTETLDGFERNALRLNGTAASSSSASHSSTGTPTSGSTASTETSNEARHLIVSTMAFLVPLLGLAMFA</sequence>
<gene>
    <name evidence="3" type="ORF">PLEOSDRAFT_1089630</name>
</gene>
<keyword evidence="2" id="KW-0732">Signal</keyword>
<name>A0A067NVR0_PLEO1</name>
<dbReference type="InterPro" id="IPR052953">
    <property type="entry name" value="Ser-rich/MCO-related"/>
</dbReference>
<evidence type="ECO:0000256" key="1">
    <source>
        <dbReference type="SAM" id="MobiDB-lite"/>
    </source>
</evidence>
<dbReference type="SUPFAM" id="SSF49503">
    <property type="entry name" value="Cupredoxins"/>
    <property type="match status" value="1"/>
</dbReference>
<evidence type="ECO:0000256" key="2">
    <source>
        <dbReference type="SAM" id="SignalP"/>
    </source>
</evidence>
<dbReference type="InterPro" id="IPR008972">
    <property type="entry name" value="Cupredoxin"/>
</dbReference>
<accession>A0A067NVR0</accession>
<dbReference type="PANTHER" id="PTHR34883">
    <property type="entry name" value="SERINE-RICH PROTEIN, PUTATIVE-RELATED-RELATED"/>
    <property type="match status" value="1"/>
</dbReference>
<dbReference type="EMBL" id="KL198008">
    <property type="protein sequence ID" value="KDQ28207.1"/>
    <property type="molecule type" value="Genomic_DNA"/>
</dbReference>
<dbReference type="CDD" id="cd00920">
    <property type="entry name" value="Cupredoxin"/>
    <property type="match status" value="1"/>
</dbReference>
<evidence type="ECO:0008006" key="5">
    <source>
        <dbReference type="Google" id="ProtNLM"/>
    </source>
</evidence>
<organism evidence="3 4">
    <name type="scientific">Pleurotus ostreatus (strain PC15)</name>
    <name type="common">Oyster mushroom</name>
    <dbReference type="NCBI Taxonomy" id="1137138"/>
    <lineage>
        <taxon>Eukaryota</taxon>
        <taxon>Fungi</taxon>
        <taxon>Dikarya</taxon>
        <taxon>Basidiomycota</taxon>
        <taxon>Agaricomycotina</taxon>
        <taxon>Agaricomycetes</taxon>
        <taxon>Agaricomycetidae</taxon>
        <taxon>Agaricales</taxon>
        <taxon>Pleurotineae</taxon>
        <taxon>Pleurotaceae</taxon>
        <taxon>Pleurotus</taxon>
    </lineage>
</organism>
<protein>
    <recommendedName>
        <fullName evidence="5">Phytocyanin domain-containing protein</fullName>
    </recommendedName>
</protein>
<dbReference type="InParanoid" id="A0A067NVR0"/>
<dbReference type="HOGENOM" id="CLU_053381_6_0_1"/>
<feature type="signal peptide" evidence="2">
    <location>
        <begin position="1"/>
        <end position="19"/>
    </location>
</feature>
<evidence type="ECO:0000313" key="3">
    <source>
        <dbReference type="EMBL" id="KDQ28207.1"/>
    </source>
</evidence>
<feature type="region of interest" description="Disordered" evidence="1">
    <location>
        <begin position="153"/>
        <end position="177"/>
    </location>
</feature>
<dbReference type="OrthoDB" id="2331100at2759"/>
<evidence type="ECO:0000313" key="4">
    <source>
        <dbReference type="Proteomes" id="UP000027073"/>
    </source>
</evidence>
<dbReference type="PANTHER" id="PTHR34883:SF15">
    <property type="entry name" value="EXTRACELLULAR SERINE-RICH PROTEIN"/>
    <property type="match status" value="1"/>
</dbReference>
<feature type="chain" id="PRO_5001642602" description="Phytocyanin domain-containing protein" evidence="2">
    <location>
        <begin position="20"/>
        <end position="202"/>
    </location>
</feature>
<dbReference type="VEuPathDB" id="FungiDB:PLEOSDRAFT_1089630"/>
<dbReference type="Proteomes" id="UP000027073">
    <property type="component" value="Unassembled WGS sequence"/>
</dbReference>